<accession>A0ABW1IZF3</accession>
<gene>
    <name evidence="2" type="ORF">ACFQE5_06700</name>
</gene>
<dbReference type="InterPro" id="IPR012341">
    <property type="entry name" value="6hp_glycosidase-like_sf"/>
</dbReference>
<dbReference type="Gene3D" id="3.40.30.10">
    <property type="entry name" value="Glutaredoxin"/>
    <property type="match status" value="1"/>
</dbReference>
<comment type="caution">
    <text evidence="2">The sequence shown here is derived from an EMBL/GenBank/DDBJ whole genome shotgun (WGS) entry which is preliminary data.</text>
</comment>
<dbReference type="InterPro" id="IPR004879">
    <property type="entry name" value="Ssp411-like_TRX"/>
</dbReference>
<sequence>MANRLANATSPYLLQHAENPVDWWEWGPEAFADARRRDTPILLSVGYAACHWCHVMAHESFEDPATAEQVNAEFVAIKVDREERPDIDAVYMAATQAMTGQGGWPMTCFLTPIGEPFHCGTYYPPRPRPGMPSFRQVLDAVTKAWREDGERVRTAAGQIAARLSENAAAALPPSGVDATALDSAAGALAQSFDSRSGGFGGAPKFPPSMACEFLLRHHERTGARRALELVELTCERMARGGIYDQLGGGFARYSVDAQWVVPHFEKMLYDNALLLRVYAHLARRTGSALARRVATQTAAFLLRDMRTPEGGFASALDADTEGVEGLTYAWTPAQLLAVLGEADGAWAASLLTVTEAGTFERGSSTLQLLTDPEDPQRWERVRTALLAARDQRPQPARDDKVITAWNGMAIVALAEAGAALGHPEWVSAATEAADLLLRLHIVEGRVRRSSRGGVIGAAAGVLEDHAYLADGLLALHQATGQPRWLSAATELLELALERFAVPEHLGAFFDTADDADELLHRPRDLTDDATPAGASALANALVTASVLVEGEAAARYRDIAEAALQLVGSLATKHPRFAGHWLTAAEALVGGPLQVAVVGPDEAGRAELLAHARRIAPGGAVVVAGEPGAAGVPLLAGRSLVNGGPAAYVCRGFVCDRPVTTPQEITALLGVRP</sequence>
<dbReference type="Gene3D" id="1.50.10.10">
    <property type="match status" value="2"/>
</dbReference>
<dbReference type="PANTHER" id="PTHR42899:SF1">
    <property type="entry name" value="SPERMATOGENESIS-ASSOCIATED PROTEIN 20"/>
    <property type="match status" value="1"/>
</dbReference>
<dbReference type="InterPro" id="IPR036249">
    <property type="entry name" value="Thioredoxin-like_sf"/>
</dbReference>
<dbReference type="InterPro" id="IPR024705">
    <property type="entry name" value="Ssp411"/>
</dbReference>
<dbReference type="SUPFAM" id="SSF48208">
    <property type="entry name" value="Six-hairpin glycosidases"/>
    <property type="match status" value="1"/>
</dbReference>
<dbReference type="InterPro" id="IPR008928">
    <property type="entry name" value="6-hairpin_glycosidase_sf"/>
</dbReference>
<feature type="domain" description="Spermatogenesis-associated protein 20-like TRX" evidence="1">
    <location>
        <begin position="3"/>
        <end position="163"/>
    </location>
</feature>
<evidence type="ECO:0000313" key="3">
    <source>
        <dbReference type="Proteomes" id="UP001596302"/>
    </source>
</evidence>
<dbReference type="PIRSF" id="PIRSF006402">
    <property type="entry name" value="UCP006402_thioredoxin"/>
    <property type="match status" value="1"/>
</dbReference>
<evidence type="ECO:0000313" key="2">
    <source>
        <dbReference type="EMBL" id="MFC5993896.1"/>
    </source>
</evidence>
<dbReference type="SUPFAM" id="SSF52833">
    <property type="entry name" value="Thioredoxin-like"/>
    <property type="match status" value="1"/>
</dbReference>
<evidence type="ECO:0000259" key="1">
    <source>
        <dbReference type="Pfam" id="PF03190"/>
    </source>
</evidence>
<name>A0ABW1IZF3_9PSEU</name>
<protein>
    <submittedName>
        <fullName evidence="2">Thioredoxin domain-containing protein</fullName>
    </submittedName>
</protein>
<dbReference type="EMBL" id="JBHSQW010000014">
    <property type="protein sequence ID" value="MFC5993896.1"/>
    <property type="molecule type" value="Genomic_DNA"/>
</dbReference>
<dbReference type="PANTHER" id="PTHR42899">
    <property type="entry name" value="SPERMATOGENESIS-ASSOCIATED PROTEIN 20"/>
    <property type="match status" value="1"/>
</dbReference>
<reference evidence="3" key="1">
    <citation type="journal article" date="2019" name="Int. J. Syst. Evol. Microbiol.">
        <title>The Global Catalogue of Microorganisms (GCM) 10K type strain sequencing project: providing services to taxonomists for standard genome sequencing and annotation.</title>
        <authorList>
            <consortium name="The Broad Institute Genomics Platform"/>
            <consortium name="The Broad Institute Genome Sequencing Center for Infectious Disease"/>
            <person name="Wu L."/>
            <person name="Ma J."/>
        </authorList>
    </citation>
    <scope>NUCLEOTIDE SEQUENCE [LARGE SCALE GENOMIC DNA]</scope>
    <source>
        <strain evidence="3">CCM 8391</strain>
    </source>
</reference>
<organism evidence="2 3">
    <name type="scientific">Pseudonocardia hispaniensis</name>
    <dbReference type="NCBI Taxonomy" id="904933"/>
    <lineage>
        <taxon>Bacteria</taxon>
        <taxon>Bacillati</taxon>
        <taxon>Actinomycetota</taxon>
        <taxon>Actinomycetes</taxon>
        <taxon>Pseudonocardiales</taxon>
        <taxon>Pseudonocardiaceae</taxon>
        <taxon>Pseudonocardia</taxon>
    </lineage>
</organism>
<proteinExistence type="predicted"/>
<dbReference type="Proteomes" id="UP001596302">
    <property type="component" value="Unassembled WGS sequence"/>
</dbReference>
<keyword evidence="3" id="KW-1185">Reference proteome</keyword>
<dbReference type="Pfam" id="PF03190">
    <property type="entry name" value="Thioredox_DsbH"/>
    <property type="match status" value="1"/>
</dbReference>
<dbReference type="RefSeq" id="WP_379583938.1">
    <property type="nucleotide sequence ID" value="NZ_JBHSQW010000014.1"/>
</dbReference>
<dbReference type="CDD" id="cd02955">
    <property type="entry name" value="SSP411"/>
    <property type="match status" value="1"/>
</dbReference>